<accession>A0A1I4YHQ5</accession>
<evidence type="ECO:0000256" key="3">
    <source>
        <dbReference type="ARBA" id="ARBA00022989"/>
    </source>
</evidence>
<evidence type="ECO:0000313" key="7">
    <source>
        <dbReference type="EMBL" id="SFN37555.1"/>
    </source>
</evidence>
<dbReference type="RefSeq" id="WP_093406035.1">
    <property type="nucleotide sequence ID" value="NZ_FOVL01000003.1"/>
</dbReference>
<evidence type="ECO:0000313" key="8">
    <source>
        <dbReference type="Proteomes" id="UP000199153"/>
    </source>
</evidence>
<feature type="domain" description="Methylamine utilisation protein MauE" evidence="6">
    <location>
        <begin position="5"/>
        <end position="133"/>
    </location>
</feature>
<keyword evidence="2 5" id="KW-0812">Transmembrane</keyword>
<dbReference type="UniPathway" id="UPA00895"/>
<evidence type="ECO:0000256" key="2">
    <source>
        <dbReference type="ARBA" id="ARBA00022692"/>
    </source>
</evidence>
<dbReference type="InterPro" id="IPR009908">
    <property type="entry name" value="Methylamine_util_MauE"/>
</dbReference>
<evidence type="ECO:0000259" key="6">
    <source>
        <dbReference type="Pfam" id="PF07291"/>
    </source>
</evidence>
<organism evidence="7 8">
    <name type="scientific">Salegentibacter flavus</name>
    <dbReference type="NCBI Taxonomy" id="287099"/>
    <lineage>
        <taxon>Bacteria</taxon>
        <taxon>Pseudomonadati</taxon>
        <taxon>Bacteroidota</taxon>
        <taxon>Flavobacteriia</taxon>
        <taxon>Flavobacteriales</taxon>
        <taxon>Flavobacteriaceae</taxon>
        <taxon>Salegentibacter</taxon>
    </lineage>
</organism>
<keyword evidence="3 5" id="KW-1133">Transmembrane helix</keyword>
<feature type="transmembrane region" description="Helical" evidence="5">
    <location>
        <begin position="48"/>
        <end position="68"/>
    </location>
</feature>
<dbReference type="GO" id="GO:0030416">
    <property type="term" value="P:methylamine metabolic process"/>
    <property type="evidence" value="ECO:0007669"/>
    <property type="project" value="InterPro"/>
</dbReference>
<dbReference type="STRING" id="287099.SAMN05660413_00743"/>
<sequence>MIGKRYINEFIRYAFMLLLFYAAVSKFIEYPQFYNDLLNSPVFGNEKVAVFISWFVPIIELAIAGLLISSRYRNLGLYLASGIILLFTVYIIWILEVSTNIPCSCGGIINNLTWQEHLVFNICFLLLGGLGIYLQLKDYKKVYIK</sequence>
<dbReference type="Proteomes" id="UP000199153">
    <property type="component" value="Unassembled WGS sequence"/>
</dbReference>
<comment type="subcellular location">
    <subcellularLocation>
        <location evidence="1">Membrane</location>
        <topology evidence="1">Multi-pass membrane protein</topology>
    </subcellularLocation>
</comment>
<name>A0A1I4YHQ5_9FLAO</name>
<keyword evidence="8" id="KW-1185">Reference proteome</keyword>
<evidence type="ECO:0000256" key="1">
    <source>
        <dbReference type="ARBA" id="ARBA00004141"/>
    </source>
</evidence>
<keyword evidence="4 5" id="KW-0472">Membrane</keyword>
<dbReference type="AlphaFoldDB" id="A0A1I4YHQ5"/>
<evidence type="ECO:0000256" key="4">
    <source>
        <dbReference type="ARBA" id="ARBA00023136"/>
    </source>
</evidence>
<dbReference type="Pfam" id="PF07291">
    <property type="entry name" value="MauE"/>
    <property type="match status" value="1"/>
</dbReference>
<dbReference type="OrthoDB" id="673785at2"/>
<proteinExistence type="predicted"/>
<gene>
    <name evidence="7" type="ORF">SAMN05660413_00743</name>
</gene>
<reference evidence="7 8" key="1">
    <citation type="submission" date="2016-10" db="EMBL/GenBank/DDBJ databases">
        <authorList>
            <person name="de Groot N.N."/>
        </authorList>
    </citation>
    <scope>NUCLEOTIDE SEQUENCE [LARGE SCALE GENOMIC DNA]</scope>
    <source>
        <strain evidence="7 8">DSM 17794</strain>
    </source>
</reference>
<feature type="transmembrane region" description="Helical" evidence="5">
    <location>
        <begin position="118"/>
        <end position="136"/>
    </location>
</feature>
<evidence type="ECO:0000256" key="5">
    <source>
        <dbReference type="SAM" id="Phobius"/>
    </source>
</evidence>
<dbReference type="EMBL" id="FOVL01000003">
    <property type="protein sequence ID" value="SFN37555.1"/>
    <property type="molecule type" value="Genomic_DNA"/>
</dbReference>
<feature type="transmembrane region" description="Helical" evidence="5">
    <location>
        <begin position="75"/>
        <end position="95"/>
    </location>
</feature>
<protein>
    <submittedName>
        <fullName evidence="7">Methylamine utilisation protein MauE</fullName>
    </submittedName>
</protein>
<feature type="transmembrane region" description="Helical" evidence="5">
    <location>
        <begin position="10"/>
        <end position="28"/>
    </location>
</feature>
<dbReference type="GO" id="GO:0016020">
    <property type="term" value="C:membrane"/>
    <property type="evidence" value="ECO:0007669"/>
    <property type="project" value="UniProtKB-SubCell"/>
</dbReference>